<accession>A0ABD0NM50</accession>
<sequence>KEQQRSLQKMSIWEQRTTQLRRHNLRNSSEALYSELEPEERLRVSSALHLRPDMKAHHDRPLVVEHRDGTIVNLPPATQGSTTDVEEKTEMLEKDGIIDTTAGAESTRVAWRTAAIRMEDKGTTTRLGWRRENTDTTILADPERSTGMAMAPSVMEAEARRAKEGMERGGDTGHVLKPSPHWMEKNAGRMVENTGTFSDCVMTPNYLGHLKG</sequence>
<gene>
    <name evidence="1" type="ORF">M9458_042421</name>
</gene>
<keyword evidence="2" id="KW-1185">Reference proteome</keyword>
<dbReference type="EMBL" id="JAMKFB020000021">
    <property type="protein sequence ID" value="KAL0163025.1"/>
    <property type="molecule type" value="Genomic_DNA"/>
</dbReference>
<evidence type="ECO:0000313" key="1">
    <source>
        <dbReference type="EMBL" id="KAL0163025.1"/>
    </source>
</evidence>
<protein>
    <submittedName>
        <fullName evidence="1">Uncharacterized protein</fullName>
    </submittedName>
</protein>
<reference evidence="1 2" key="1">
    <citation type="submission" date="2024-05" db="EMBL/GenBank/DDBJ databases">
        <title>Genome sequencing and assembly of Indian major carp, Cirrhinus mrigala (Hamilton, 1822).</title>
        <authorList>
            <person name="Mohindra V."/>
            <person name="Chowdhury L.M."/>
            <person name="Lal K."/>
            <person name="Jena J.K."/>
        </authorList>
    </citation>
    <scope>NUCLEOTIDE SEQUENCE [LARGE SCALE GENOMIC DNA]</scope>
    <source>
        <strain evidence="1">CM1030</strain>
        <tissue evidence="1">Blood</tissue>
    </source>
</reference>
<dbReference type="Proteomes" id="UP001529510">
    <property type="component" value="Unassembled WGS sequence"/>
</dbReference>
<feature type="non-terminal residue" evidence="1">
    <location>
        <position position="1"/>
    </location>
</feature>
<organism evidence="1 2">
    <name type="scientific">Cirrhinus mrigala</name>
    <name type="common">Mrigala</name>
    <dbReference type="NCBI Taxonomy" id="683832"/>
    <lineage>
        <taxon>Eukaryota</taxon>
        <taxon>Metazoa</taxon>
        <taxon>Chordata</taxon>
        <taxon>Craniata</taxon>
        <taxon>Vertebrata</taxon>
        <taxon>Euteleostomi</taxon>
        <taxon>Actinopterygii</taxon>
        <taxon>Neopterygii</taxon>
        <taxon>Teleostei</taxon>
        <taxon>Ostariophysi</taxon>
        <taxon>Cypriniformes</taxon>
        <taxon>Cyprinidae</taxon>
        <taxon>Labeoninae</taxon>
        <taxon>Labeonini</taxon>
        <taxon>Cirrhinus</taxon>
    </lineage>
</organism>
<proteinExistence type="predicted"/>
<evidence type="ECO:0000313" key="2">
    <source>
        <dbReference type="Proteomes" id="UP001529510"/>
    </source>
</evidence>
<comment type="caution">
    <text evidence="1">The sequence shown here is derived from an EMBL/GenBank/DDBJ whole genome shotgun (WGS) entry which is preliminary data.</text>
</comment>
<name>A0ABD0NM50_CIRMR</name>
<dbReference type="AlphaFoldDB" id="A0ABD0NM50"/>